<evidence type="ECO:0000256" key="11">
    <source>
        <dbReference type="HAMAP-Rule" id="MF_00186"/>
    </source>
</evidence>
<dbReference type="Gene3D" id="3.30.420.40">
    <property type="match status" value="2"/>
</dbReference>
<keyword evidence="4 11" id="KW-0547">Nucleotide-binding</keyword>
<evidence type="ECO:0000256" key="12">
    <source>
        <dbReference type="RuleBase" id="RU003733"/>
    </source>
</evidence>
<evidence type="ECO:0000256" key="3">
    <source>
        <dbReference type="ARBA" id="ARBA00022679"/>
    </source>
</evidence>
<dbReference type="InterPro" id="IPR018483">
    <property type="entry name" value="Carb_kinase_FGGY_CS"/>
</dbReference>
<dbReference type="GO" id="GO:0005829">
    <property type="term" value="C:cytosol"/>
    <property type="evidence" value="ECO:0007669"/>
    <property type="project" value="TreeGrafter"/>
</dbReference>
<dbReference type="EC" id="2.7.1.30" evidence="11"/>
<dbReference type="GO" id="GO:0004370">
    <property type="term" value="F:glycerol kinase activity"/>
    <property type="evidence" value="ECO:0007669"/>
    <property type="project" value="UniProtKB-UniRule"/>
</dbReference>
<evidence type="ECO:0000256" key="6">
    <source>
        <dbReference type="ARBA" id="ARBA00022798"/>
    </source>
</evidence>
<reference evidence="15" key="2">
    <citation type="submission" date="2021-04" db="EMBL/GenBank/DDBJ databases">
        <authorList>
            <person name="Gilroy R."/>
        </authorList>
    </citation>
    <scope>NUCLEOTIDE SEQUENCE</scope>
    <source>
        <strain evidence="15">14324</strain>
    </source>
</reference>
<feature type="binding site" evidence="11">
    <location>
        <position position="244"/>
    </location>
    <ligand>
        <name>glycerol</name>
        <dbReference type="ChEBI" id="CHEBI:17754"/>
    </ligand>
</feature>
<feature type="binding site" evidence="11">
    <location>
        <position position="265"/>
    </location>
    <ligand>
        <name>ADP</name>
        <dbReference type="ChEBI" id="CHEBI:456216"/>
    </ligand>
</feature>
<dbReference type="SUPFAM" id="SSF53067">
    <property type="entry name" value="Actin-like ATPase domain"/>
    <property type="match status" value="2"/>
</dbReference>
<feature type="binding site" evidence="11">
    <location>
        <position position="243"/>
    </location>
    <ligand>
        <name>sn-glycerol 3-phosphate</name>
        <dbReference type="ChEBI" id="CHEBI:57597"/>
    </ligand>
</feature>
<evidence type="ECO:0000256" key="8">
    <source>
        <dbReference type="ARBA" id="ARBA00052101"/>
    </source>
</evidence>
<feature type="binding site" evidence="11">
    <location>
        <position position="243"/>
    </location>
    <ligand>
        <name>glycerol</name>
        <dbReference type="ChEBI" id="CHEBI:17754"/>
    </ligand>
</feature>
<dbReference type="InterPro" id="IPR018485">
    <property type="entry name" value="FGGY_C"/>
</dbReference>
<dbReference type="FunFam" id="3.30.420.40:FF:000007">
    <property type="entry name" value="Glycerol kinase"/>
    <property type="match status" value="1"/>
</dbReference>
<dbReference type="PIRSF" id="PIRSF000538">
    <property type="entry name" value="GlpK"/>
    <property type="match status" value="1"/>
</dbReference>
<evidence type="ECO:0000256" key="5">
    <source>
        <dbReference type="ARBA" id="ARBA00022777"/>
    </source>
</evidence>
<evidence type="ECO:0000313" key="15">
    <source>
        <dbReference type="EMBL" id="HIZ23181.1"/>
    </source>
</evidence>
<feature type="binding site" evidence="11">
    <location>
        <position position="83"/>
    </location>
    <ligand>
        <name>glycerol</name>
        <dbReference type="ChEBI" id="CHEBI:17754"/>
    </ligand>
</feature>
<feature type="binding site" evidence="11">
    <location>
        <position position="409"/>
    </location>
    <ligand>
        <name>ATP</name>
        <dbReference type="ChEBI" id="CHEBI:30616"/>
    </ligand>
</feature>
<dbReference type="InterPro" id="IPR043129">
    <property type="entry name" value="ATPase_NBD"/>
</dbReference>
<dbReference type="GO" id="GO:0006072">
    <property type="term" value="P:glycerol-3-phosphate metabolic process"/>
    <property type="evidence" value="ECO:0007669"/>
    <property type="project" value="InterPro"/>
</dbReference>
<dbReference type="GO" id="GO:0019563">
    <property type="term" value="P:glycerol catabolic process"/>
    <property type="evidence" value="ECO:0007669"/>
    <property type="project" value="UniProtKB-UniRule"/>
</dbReference>
<feature type="domain" description="Carbohydrate kinase FGGY C-terminal" evidence="14">
    <location>
        <begin position="260"/>
        <end position="448"/>
    </location>
</feature>
<proteinExistence type="inferred from homology"/>
<organism evidence="15 16">
    <name type="scientific">Candidatus Blautia faecigallinarum</name>
    <dbReference type="NCBI Taxonomy" id="2838488"/>
    <lineage>
        <taxon>Bacteria</taxon>
        <taxon>Bacillati</taxon>
        <taxon>Bacillota</taxon>
        <taxon>Clostridia</taxon>
        <taxon>Lachnospirales</taxon>
        <taxon>Lachnospiraceae</taxon>
        <taxon>Blautia</taxon>
    </lineage>
</organism>
<dbReference type="Pfam" id="PF02782">
    <property type="entry name" value="FGGY_C"/>
    <property type="match status" value="1"/>
</dbReference>
<evidence type="ECO:0000256" key="1">
    <source>
        <dbReference type="ARBA" id="ARBA00005190"/>
    </source>
</evidence>
<gene>
    <name evidence="11 15" type="primary">glpK</name>
    <name evidence="15" type="ORF">IAA21_10360</name>
</gene>
<dbReference type="NCBIfam" id="TIGR01311">
    <property type="entry name" value="glycerol_kin"/>
    <property type="match status" value="1"/>
</dbReference>
<dbReference type="InterPro" id="IPR018484">
    <property type="entry name" value="FGGY_N"/>
</dbReference>
<reference evidence="15" key="1">
    <citation type="journal article" date="2021" name="PeerJ">
        <title>Extensive microbial diversity within the chicken gut microbiome revealed by metagenomics and culture.</title>
        <authorList>
            <person name="Gilroy R."/>
            <person name="Ravi A."/>
            <person name="Getino M."/>
            <person name="Pursley I."/>
            <person name="Horton D.L."/>
            <person name="Alikhan N.F."/>
            <person name="Baker D."/>
            <person name="Gharbi K."/>
            <person name="Hall N."/>
            <person name="Watson M."/>
            <person name="Adriaenssens E.M."/>
            <person name="Foster-Nyarko E."/>
            <person name="Jarju S."/>
            <person name="Secka A."/>
            <person name="Antonio M."/>
            <person name="Oren A."/>
            <person name="Chaudhuri R.R."/>
            <person name="La Ragione R."/>
            <person name="Hildebrand F."/>
            <person name="Pallen M.J."/>
        </authorList>
    </citation>
    <scope>NUCLEOTIDE SEQUENCE</scope>
    <source>
        <strain evidence="15">14324</strain>
    </source>
</reference>
<keyword evidence="3 11" id="KW-0808">Transferase</keyword>
<feature type="binding site" evidence="11">
    <location>
        <position position="265"/>
    </location>
    <ligand>
        <name>ATP</name>
        <dbReference type="ChEBI" id="CHEBI:30616"/>
    </ligand>
</feature>
<evidence type="ECO:0000256" key="10">
    <source>
        <dbReference type="ARBA" id="ARBA00063665"/>
    </source>
</evidence>
<protein>
    <recommendedName>
        <fullName evidence="11">Glycerol kinase</fullName>
        <ecNumber evidence="11">2.7.1.30</ecNumber>
    </recommendedName>
    <alternativeName>
        <fullName evidence="11">ATP:glycerol 3-phosphotransferase</fullName>
    </alternativeName>
    <alternativeName>
        <fullName evidence="11">Glycerokinase</fullName>
        <shortName evidence="11">GK</shortName>
    </alternativeName>
</protein>
<feature type="binding site" evidence="11">
    <location>
        <position position="83"/>
    </location>
    <ligand>
        <name>sn-glycerol 3-phosphate</name>
        <dbReference type="ChEBI" id="CHEBI:57597"/>
    </ligand>
</feature>
<feature type="binding site" evidence="11">
    <location>
        <position position="12"/>
    </location>
    <ligand>
        <name>ATP</name>
        <dbReference type="ChEBI" id="CHEBI:30616"/>
    </ligand>
</feature>
<dbReference type="NCBIfam" id="NF000756">
    <property type="entry name" value="PRK00047.1"/>
    <property type="match status" value="1"/>
</dbReference>
<feature type="binding site" evidence="11">
    <location>
        <position position="13"/>
    </location>
    <ligand>
        <name>ATP</name>
        <dbReference type="ChEBI" id="CHEBI:30616"/>
    </ligand>
</feature>
<comment type="caution">
    <text evidence="15">The sequence shown here is derived from an EMBL/GenBank/DDBJ whole genome shotgun (WGS) entry which is preliminary data.</text>
</comment>
<comment type="subunit">
    <text evidence="10 11">Homotetramer and homodimer (in equilibrium).</text>
</comment>
<dbReference type="HAMAP" id="MF_00186">
    <property type="entry name" value="Glycerol_kin"/>
    <property type="match status" value="1"/>
</dbReference>
<feature type="binding site" evidence="11">
    <location>
        <position position="308"/>
    </location>
    <ligand>
        <name>ATP</name>
        <dbReference type="ChEBI" id="CHEBI:30616"/>
    </ligand>
</feature>
<dbReference type="GO" id="GO:0005524">
    <property type="term" value="F:ATP binding"/>
    <property type="evidence" value="ECO:0007669"/>
    <property type="project" value="UniProtKB-UniRule"/>
</dbReference>
<dbReference type="PANTHER" id="PTHR10196:SF69">
    <property type="entry name" value="GLYCEROL KINASE"/>
    <property type="match status" value="1"/>
</dbReference>
<evidence type="ECO:0000256" key="9">
    <source>
        <dbReference type="ARBA" id="ARBA00054633"/>
    </source>
</evidence>
<dbReference type="InterPro" id="IPR005999">
    <property type="entry name" value="Glycerol_kin"/>
</dbReference>
<sequence>MEQYVMALDSGTTSARCILFNKKGEICSSAQKEFTQYFPKPGWVEHNAQEIWSAQLSVAVEAMAKIGALAENIAALGITNQRETTIIWDKETGEPIAPAIVWQCRRTADMCDELKEKGYEEFFRKKTGLILDAYFSGTKIKWMLEHVPGAKEKAKEGKLLFGTVETWLIWKLTKGKVHVTDYSNAARTLLFNIHTLTWDKEILELLDIPECILPEVVPSSGVCGTTDAAFLGGEILIGGAAGDQQAALFGQTCFEPGDAKNTYGTGGFLLMNTGNEPVDSKNGLLTTIAWGIDGKVDYALEGSVFIAGAALQWLRDELKLIESAPDSEYMAGKVKDTNGCYVVPAFTGLGAPYWDPYARGAILGMTRGVNKYHIIRATLESLAFQTNDVLCAMEKDAGLKLSSLKADGGASANNLLLTMQADIIQRPVIRPECIETTAMGAAYLAGLAVGYWKDKDEIRENWKIGRRFEPTVSPEESEQKKKEWKKAVTYASGWAKE</sequence>
<feature type="binding site" evidence="11">
    <location>
        <position position="82"/>
    </location>
    <ligand>
        <name>sn-glycerol 3-phosphate</name>
        <dbReference type="ChEBI" id="CHEBI:57597"/>
    </ligand>
</feature>
<evidence type="ECO:0000256" key="2">
    <source>
        <dbReference type="ARBA" id="ARBA00009156"/>
    </source>
</evidence>
<feature type="binding site" evidence="11">
    <location>
        <position position="308"/>
    </location>
    <ligand>
        <name>ADP</name>
        <dbReference type="ChEBI" id="CHEBI:456216"/>
    </ligand>
</feature>
<feature type="binding site" evidence="11">
    <location>
        <position position="409"/>
    </location>
    <ligand>
        <name>ADP</name>
        <dbReference type="ChEBI" id="CHEBI:456216"/>
    </ligand>
</feature>
<feature type="binding site" evidence="11">
    <location>
        <position position="312"/>
    </location>
    <ligand>
        <name>ATP</name>
        <dbReference type="ChEBI" id="CHEBI:30616"/>
    </ligand>
</feature>
<dbReference type="FunFam" id="3.30.420.40:FF:000008">
    <property type="entry name" value="Glycerol kinase"/>
    <property type="match status" value="1"/>
</dbReference>
<dbReference type="Proteomes" id="UP000824041">
    <property type="component" value="Unassembled WGS sequence"/>
</dbReference>
<dbReference type="PROSITE" id="PS00445">
    <property type="entry name" value="FGGY_KINASES_2"/>
    <property type="match status" value="1"/>
</dbReference>
<comment type="function">
    <text evidence="9 11">Key enzyme in the regulation of glycerol uptake and metabolism. Catalyzes the phosphorylation of glycerol to yield sn-glycerol 3-phosphate.</text>
</comment>
<evidence type="ECO:0000256" key="7">
    <source>
        <dbReference type="ARBA" id="ARBA00022840"/>
    </source>
</evidence>
<dbReference type="Pfam" id="PF00370">
    <property type="entry name" value="FGGY_N"/>
    <property type="match status" value="1"/>
</dbReference>
<dbReference type="EMBL" id="DXBU01000140">
    <property type="protein sequence ID" value="HIZ23181.1"/>
    <property type="molecule type" value="Genomic_DNA"/>
</dbReference>
<accession>A0A9D2DTQ4</accession>
<dbReference type="PROSITE" id="PS00933">
    <property type="entry name" value="FGGY_KINASES_1"/>
    <property type="match status" value="1"/>
</dbReference>
<feature type="binding site" evidence="11">
    <location>
        <position position="413"/>
    </location>
    <ligand>
        <name>ADP</name>
        <dbReference type="ChEBI" id="CHEBI:456216"/>
    </ligand>
</feature>
<comment type="pathway">
    <text evidence="1 11">Polyol metabolism; glycerol degradation via glycerol kinase pathway; sn-glycerol 3-phosphate from glycerol: step 1/1.</text>
</comment>
<feature type="binding site" evidence="11">
    <location>
        <position position="12"/>
    </location>
    <ligand>
        <name>ADP</name>
        <dbReference type="ChEBI" id="CHEBI:456216"/>
    </ligand>
</feature>
<evidence type="ECO:0000256" key="4">
    <source>
        <dbReference type="ARBA" id="ARBA00022741"/>
    </source>
</evidence>
<keyword evidence="7 11" id="KW-0067">ATP-binding</keyword>
<comment type="similarity">
    <text evidence="2 11 12">Belongs to the FGGY kinase family.</text>
</comment>
<evidence type="ECO:0000313" key="16">
    <source>
        <dbReference type="Proteomes" id="UP000824041"/>
    </source>
</evidence>
<keyword evidence="5 11" id="KW-0418">Kinase</keyword>
<keyword evidence="6 11" id="KW-0319">Glycerol metabolism</keyword>
<feature type="domain" description="Carbohydrate kinase FGGY N-terminal" evidence="13">
    <location>
        <begin position="4"/>
        <end position="250"/>
    </location>
</feature>
<comment type="catalytic activity">
    <reaction evidence="8 11">
        <text>glycerol + ATP = sn-glycerol 3-phosphate + ADP + H(+)</text>
        <dbReference type="Rhea" id="RHEA:21644"/>
        <dbReference type="ChEBI" id="CHEBI:15378"/>
        <dbReference type="ChEBI" id="CHEBI:17754"/>
        <dbReference type="ChEBI" id="CHEBI:30616"/>
        <dbReference type="ChEBI" id="CHEBI:57597"/>
        <dbReference type="ChEBI" id="CHEBI:456216"/>
        <dbReference type="EC" id="2.7.1.30"/>
    </reaction>
</comment>
<dbReference type="CDD" id="cd07769">
    <property type="entry name" value="ASKHA_NBD_FGGY_GK"/>
    <property type="match status" value="1"/>
</dbReference>
<feature type="binding site" evidence="11">
    <location>
        <position position="14"/>
    </location>
    <ligand>
        <name>ATP</name>
        <dbReference type="ChEBI" id="CHEBI:30616"/>
    </ligand>
</feature>
<dbReference type="AlphaFoldDB" id="A0A9D2DTQ4"/>
<dbReference type="InterPro" id="IPR000577">
    <property type="entry name" value="Carb_kinase_FGGY"/>
</dbReference>
<feature type="binding site" evidence="11">
    <location>
        <position position="134"/>
    </location>
    <ligand>
        <name>glycerol</name>
        <dbReference type="ChEBI" id="CHEBI:17754"/>
    </ligand>
</feature>
<dbReference type="PANTHER" id="PTHR10196">
    <property type="entry name" value="SUGAR KINASE"/>
    <property type="match status" value="1"/>
</dbReference>
<comment type="activity regulation">
    <text evidence="11">Activated by phosphorylation and inhibited by fructose 1,6-bisphosphate (FBP).</text>
</comment>
<evidence type="ECO:0000259" key="14">
    <source>
        <dbReference type="Pfam" id="PF02782"/>
    </source>
</evidence>
<feature type="binding site" evidence="11">
    <location>
        <position position="16"/>
    </location>
    <ligand>
        <name>ADP</name>
        <dbReference type="ChEBI" id="CHEBI:456216"/>
    </ligand>
</feature>
<feature type="binding site" evidence="11">
    <location>
        <position position="134"/>
    </location>
    <ligand>
        <name>sn-glycerol 3-phosphate</name>
        <dbReference type="ChEBI" id="CHEBI:57597"/>
    </ligand>
</feature>
<evidence type="ECO:0000259" key="13">
    <source>
        <dbReference type="Pfam" id="PF00370"/>
    </source>
</evidence>
<feature type="binding site" evidence="11">
    <location>
        <position position="82"/>
    </location>
    <ligand>
        <name>glycerol</name>
        <dbReference type="ChEBI" id="CHEBI:17754"/>
    </ligand>
</feature>
<feature type="binding site" evidence="11">
    <location>
        <position position="12"/>
    </location>
    <ligand>
        <name>sn-glycerol 3-phosphate</name>
        <dbReference type="ChEBI" id="CHEBI:57597"/>
    </ligand>
</feature>
<name>A0A9D2DTQ4_9FIRM</name>